<reference evidence="8" key="1">
    <citation type="journal article" date="2006" name="PLoS Biol.">
        <title>Macronuclear genome sequence of the ciliate Tetrahymena thermophila, a model eukaryote.</title>
        <authorList>
            <person name="Eisen J.A."/>
            <person name="Coyne R.S."/>
            <person name="Wu M."/>
            <person name="Wu D."/>
            <person name="Thiagarajan M."/>
            <person name="Wortman J.R."/>
            <person name="Badger J.H."/>
            <person name="Ren Q."/>
            <person name="Amedeo P."/>
            <person name="Jones K.M."/>
            <person name="Tallon L.J."/>
            <person name="Delcher A.L."/>
            <person name="Salzberg S.L."/>
            <person name="Silva J.C."/>
            <person name="Haas B.J."/>
            <person name="Majoros W.H."/>
            <person name="Farzad M."/>
            <person name="Carlton J.M."/>
            <person name="Smith R.K. Jr."/>
            <person name="Garg J."/>
            <person name="Pearlman R.E."/>
            <person name="Karrer K.M."/>
            <person name="Sun L."/>
            <person name="Manning G."/>
            <person name="Elde N.C."/>
            <person name="Turkewitz A.P."/>
            <person name="Asai D.J."/>
            <person name="Wilkes D.E."/>
            <person name="Wang Y."/>
            <person name="Cai H."/>
            <person name="Collins K."/>
            <person name="Stewart B.A."/>
            <person name="Lee S.R."/>
            <person name="Wilamowska K."/>
            <person name="Weinberg Z."/>
            <person name="Ruzzo W.L."/>
            <person name="Wloga D."/>
            <person name="Gaertig J."/>
            <person name="Frankel J."/>
            <person name="Tsao C.-C."/>
            <person name="Gorovsky M.A."/>
            <person name="Keeling P.J."/>
            <person name="Waller R.F."/>
            <person name="Patron N.J."/>
            <person name="Cherry J.M."/>
            <person name="Stover N.A."/>
            <person name="Krieger C.J."/>
            <person name="del Toro C."/>
            <person name="Ryder H.F."/>
            <person name="Williamson S.C."/>
            <person name="Barbeau R.A."/>
            <person name="Hamilton E.P."/>
            <person name="Orias E."/>
        </authorList>
    </citation>
    <scope>NUCLEOTIDE SEQUENCE [LARGE SCALE GENOMIC DNA]</scope>
    <source>
        <strain evidence="8">SB210</strain>
    </source>
</reference>
<feature type="region of interest" description="Disordered" evidence="6">
    <location>
        <begin position="189"/>
        <end position="269"/>
    </location>
</feature>
<evidence type="ECO:0000313" key="7">
    <source>
        <dbReference type="EMBL" id="EWS73741.1"/>
    </source>
</evidence>
<sequence length="683" mass="80260">MSQSTRRLQIKLEEQEKQQNLILNDVILNEQNCQIVAEFFSKFNRFQTIELKGNNITPTGFAIICKALQGNQNLKELHLEWNQIGQDSQEGLQALLNLLDYCSNITHIDLKNNNINSDGAYIISKILEVNKNLLSLDLKWNDIGVKGAEMILDGLEKNTQIKSLDISCNKVPEEMIAEVNRILNRNRSGNFANMNVPRPPRQPSRQDKNEPIRIQENFNTQPLKNSMNISSAQDRQNASVQSVNIYPQEGQQNTQNFQSRQQQDKKQSMNQIEKMLQNEKKRVNDMKERIEQELQEEQRVRQQFEVNLLKLRDSVLQKEGVISGLQLDFNNLVNENNYLRNDLEKVKADLSILQDKYSQAIEGLQEHISNNNKVVATLERDQIEAVTILVQDQQRNMTDMIREWSSRYNSLDEKYISLKSINEDLKDKINIIREQMLKIRLDGDDQKRNLKIRIQDDVQRKYEIPIKNVENAYRVAQDQREEILRKNQEIVKDINYKEQKYHSAILNLEKEIAEQRQQLNTIHNKLSVRNMKIESHKTKHVQKDDQIQDLEEELLEAQRALQRLKDDNKEKQEYVIFQHNNEKKLFKESQELLHQRVLELERAIRNQDQQNSRLKTEYEKLCHVLQSNIQRSVVDTLAHEQNVLHVPHIIHSNPPIVYQVPPQQVVYTNVPINQIPNPNYSHL</sequence>
<keyword evidence="2" id="KW-0963">Cytoplasm</keyword>
<proteinExistence type="predicted"/>
<dbReference type="GO" id="GO:0005813">
    <property type="term" value="C:centrosome"/>
    <property type="evidence" value="ECO:0007669"/>
    <property type="project" value="UniProtKB-SubCell"/>
</dbReference>
<evidence type="ECO:0000313" key="8">
    <source>
        <dbReference type="Proteomes" id="UP000009168"/>
    </source>
</evidence>
<feature type="compositionally biased region" description="Polar residues" evidence="6">
    <location>
        <begin position="216"/>
        <end position="245"/>
    </location>
</feature>
<dbReference type="InterPro" id="IPR032675">
    <property type="entry name" value="LRR_dom_sf"/>
</dbReference>
<dbReference type="Pfam" id="PF13516">
    <property type="entry name" value="LRR_6"/>
    <property type="match status" value="3"/>
</dbReference>
<dbReference type="SUPFAM" id="SSF52047">
    <property type="entry name" value="RNI-like"/>
    <property type="match status" value="1"/>
</dbReference>
<feature type="coiled-coil region" evidence="5">
    <location>
        <begin position="408"/>
        <end position="442"/>
    </location>
</feature>
<gene>
    <name evidence="7" type="ORF">TTHERM_000285449</name>
</gene>
<accession>W7XHB0</accession>
<organism evidence="7 8">
    <name type="scientific">Tetrahymena thermophila (strain SB210)</name>
    <dbReference type="NCBI Taxonomy" id="312017"/>
    <lineage>
        <taxon>Eukaryota</taxon>
        <taxon>Sar</taxon>
        <taxon>Alveolata</taxon>
        <taxon>Ciliophora</taxon>
        <taxon>Intramacronucleata</taxon>
        <taxon>Oligohymenophorea</taxon>
        <taxon>Hymenostomatida</taxon>
        <taxon>Tetrahymenina</taxon>
        <taxon>Tetrahymenidae</taxon>
        <taxon>Tetrahymena</taxon>
    </lineage>
</organism>
<dbReference type="GeneID" id="24438205"/>
<dbReference type="SMART" id="SM00368">
    <property type="entry name" value="LRR_RI"/>
    <property type="match status" value="4"/>
</dbReference>
<feature type="coiled-coil region" evidence="5">
    <location>
        <begin position="466"/>
        <end position="617"/>
    </location>
</feature>
<evidence type="ECO:0000256" key="5">
    <source>
        <dbReference type="SAM" id="Coils"/>
    </source>
</evidence>
<name>W7XHB0_TETTS</name>
<comment type="subcellular location">
    <subcellularLocation>
        <location evidence="1">Cytoplasm</location>
        <location evidence="1">Cytoskeleton</location>
        <location evidence="1">Microtubule organizing center</location>
        <location evidence="1">Centrosome</location>
    </subcellularLocation>
</comment>
<dbReference type="AlphaFoldDB" id="W7XHB0"/>
<keyword evidence="3 5" id="KW-0175">Coiled coil</keyword>
<evidence type="ECO:0000256" key="1">
    <source>
        <dbReference type="ARBA" id="ARBA00004300"/>
    </source>
</evidence>
<feature type="compositionally biased region" description="Basic and acidic residues" evidence="6">
    <location>
        <begin position="204"/>
        <end position="213"/>
    </location>
</feature>
<evidence type="ECO:0000256" key="6">
    <source>
        <dbReference type="SAM" id="MobiDB-lite"/>
    </source>
</evidence>
<dbReference type="InterPro" id="IPR052116">
    <property type="entry name" value="Centro_Cilium_Assembly"/>
</dbReference>
<dbReference type="RefSeq" id="XP_012653705.1">
    <property type="nucleotide sequence ID" value="XM_012798251.1"/>
</dbReference>
<dbReference type="PANTHER" id="PTHR23170">
    <property type="entry name" value="NY-REN-58 ANTIGEN"/>
    <property type="match status" value="1"/>
</dbReference>
<dbReference type="PANTHER" id="PTHR23170:SF3">
    <property type="entry name" value="LEUCINE-RICH REPEAT-CONTAINING PROTEIN 45"/>
    <property type="match status" value="1"/>
</dbReference>
<protein>
    <submittedName>
        <fullName evidence="7">Uncharacterized protein</fullName>
    </submittedName>
</protein>
<dbReference type="EMBL" id="GG662651">
    <property type="protein sequence ID" value="EWS73741.1"/>
    <property type="molecule type" value="Genomic_DNA"/>
</dbReference>
<keyword evidence="4" id="KW-0206">Cytoskeleton</keyword>
<keyword evidence="8" id="KW-1185">Reference proteome</keyword>
<dbReference type="InterPro" id="IPR001611">
    <property type="entry name" value="Leu-rich_rpt"/>
</dbReference>
<dbReference type="InParanoid" id="W7XHB0"/>
<dbReference type="Proteomes" id="UP000009168">
    <property type="component" value="Unassembled WGS sequence"/>
</dbReference>
<dbReference type="Gene3D" id="3.80.10.10">
    <property type="entry name" value="Ribonuclease Inhibitor"/>
    <property type="match status" value="2"/>
</dbReference>
<feature type="compositionally biased region" description="Low complexity" evidence="6">
    <location>
        <begin position="251"/>
        <end position="261"/>
    </location>
</feature>
<dbReference type="KEGG" id="tet:TTHERM_000285449"/>
<evidence type="ECO:0000256" key="4">
    <source>
        <dbReference type="ARBA" id="ARBA00023212"/>
    </source>
</evidence>
<evidence type="ECO:0000256" key="3">
    <source>
        <dbReference type="ARBA" id="ARBA00023054"/>
    </source>
</evidence>
<dbReference type="OrthoDB" id="290471at2759"/>
<evidence type="ECO:0000256" key="2">
    <source>
        <dbReference type="ARBA" id="ARBA00022490"/>
    </source>
</evidence>